<proteinExistence type="predicted"/>
<organism evidence="2 3">
    <name type="scientific">Coccomyxa subellipsoidea</name>
    <dbReference type="NCBI Taxonomy" id="248742"/>
    <lineage>
        <taxon>Eukaryota</taxon>
        <taxon>Viridiplantae</taxon>
        <taxon>Chlorophyta</taxon>
        <taxon>core chlorophytes</taxon>
        <taxon>Trebouxiophyceae</taxon>
        <taxon>Trebouxiophyceae incertae sedis</taxon>
        <taxon>Coccomyxaceae</taxon>
        <taxon>Coccomyxa</taxon>
    </lineage>
</organism>
<accession>A0ABR2YJN2</accession>
<comment type="caution">
    <text evidence="2">The sequence shown here is derived from an EMBL/GenBank/DDBJ whole genome shotgun (WGS) entry which is preliminary data.</text>
</comment>
<evidence type="ECO:0000313" key="2">
    <source>
        <dbReference type="EMBL" id="KAK9906624.1"/>
    </source>
</evidence>
<evidence type="ECO:0000313" key="3">
    <source>
        <dbReference type="Proteomes" id="UP001491310"/>
    </source>
</evidence>
<protein>
    <submittedName>
        <fullName evidence="2">Uncharacterized protein</fullName>
    </submittedName>
</protein>
<keyword evidence="3" id="KW-1185">Reference proteome</keyword>
<dbReference type="EMBL" id="JALJOT010000010">
    <property type="protein sequence ID" value="KAK9906624.1"/>
    <property type="molecule type" value="Genomic_DNA"/>
</dbReference>
<dbReference type="Proteomes" id="UP001491310">
    <property type="component" value="Unassembled WGS sequence"/>
</dbReference>
<feature type="compositionally biased region" description="Basic and acidic residues" evidence="1">
    <location>
        <begin position="77"/>
        <end position="105"/>
    </location>
</feature>
<reference evidence="2 3" key="1">
    <citation type="journal article" date="2024" name="Nat. Commun.">
        <title>Phylogenomics reveals the evolutionary origins of lichenization in chlorophyte algae.</title>
        <authorList>
            <person name="Puginier C."/>
            <person name="Libourel C."/>
            <person name="Otte J."/>
            <person name="Skaloud P."/>
            <person name="Haon M."/>
            <person name="Grisel S."/>
            <person name="Petersen M."/>
            <person name="Berrin J.G."/>
            <person name="Delaux P.M."/>
            <person name="Dal Grande F."/>
            <person name="Keller J."/>
        </authorList>
    </citation>
    <scope>NUCLEOTIDE SEQUENCE [LARGE SCALE GENOMIC DNA]</scope>
    <source>
        <strain evidence="2 3">SAG 216-7</strain>
    </source>
</reference>
<name>A0ABR2YJN2_9CHLO</name>
<evidence type="ECO:0000256" key="1">
    <source>
        <dbReference type="SAM" id="MobiDB-lite"/>
    </source>
</evidence>
<feature type="region of interest" description="Disordered" evidence="1">
    <location>
        <begin position="62"/>
        <end position="109"/>
    </location>
</feature>
<gene>
    <name evidence="2" type="ORF">WJX75_005169</name>
</gene>
<sequence>MLRQALKEKDIFENIIETLVAAQSDFEEDEEIYTDTEEEEADTKSYQGQAFASTYLQRQEESITTEQLASRVPAIDDGSRDAEFKESKAAHHHAEEELTDLETRSSSEVAGQLPLQNGRLQLIKIG</sequence>